<gene>
    <name evidence="1" type="ORF">ISN45_Aa03g019790</name>
</gene>
<comment type="caution">
    <text evidence="1">The sequence shown here is derived from an EMBL/GenBank/DDBJ whole genome shotgun (WGS) entry which is preliminary data.</text>
</comment>
<feature type="non-terminal residue" evidence="1">
    <location>
        <position position="1"/>
    </location>
</feature>
<proteinExistence type="predicted"/>
<organism evidence="1 2">
    <name type="scientific">Arabidopsis thaliana x Arabidopsis arenosa</name>
    <dbReference type="NCBI Taxonomy" id="1240361"/>
    <lineage>
        <taxon>Eukaryota</taxon>
        <taxon>Viridiplantae</taxon>
        <taxon>Streptophyta</taxon>
        <taxon>Embryophyta</taxon>
        <taxon>Tracheophyta</taxon>
        <taxon>Spermatophyta</taxon>
        <taxon>Magnoliopsida</taxon>
        <taxon>eudicotyledons</taxon>
        <taxon>Gunneridae</taxon>
        <taxon>Pentapetalae</taxon>
        <taxon>rosids</taxon>
        <taxon>malvids</taxon>
        <taxon>Brassicales</taxon>
        <taxon>Brassicaceae</taxon>
        <taxon>Camelineae</taxon>
        <taxon>Arabidopsis</taxon>
    </lineage>
</organism>
<reference evidence="1 2" key="1">
    <citation type="submission" date="2020-12" db="EMBL/GenBank/DDBJ databases">
        <title>Concerted genomic and epigenomic changes stabilize Arabidopsis allopolyploids.</title>
        <authorList>
            <person name="Chen Z."/>
        </authorList>
    </citation>
    <scope>NUCLEOTIDE SEQUENCE [LARGE SCALE GENOMIC DNA]</scope>
    <source>
        <strain evidence="1">Allo738</strain>
        <tissue evidence="1">Leaf</tissue>
    </source>
</reference>
<keyword evidence="2" id="KW-1185">Reference proteome</keyword>
<dbReference type="Proteomes" id="UP000694240">
    <property type="component" value="Chromosome 8"/>
</dbReference>
<accession>A0A8T2AXF1</accession>
<dbReference type="AlphaFoldDB" id="A0A8T2AXF1"/>
<name>A0A8T2AXF1_9BRAS</name>
<protein>
    <submittedName>
        <fullName evidence="1">Uncharacterized protein</fullName>
    </submittedName>
</protein>
<evidence type="ECO:0000313" key="2">
    <source>
        <dbReference type="Proteomes" id="UP000694240"/>
    </source>
</evidence>
<sequence>VKCLLHISLHITDATYDMKVERAGDLQLERPLKE</sequence>
<dbReference type="EMBL" id="JAEFBK010000008">
    <property type="protein sequence ID" value="KAG7577725.1"/>
    <property type="molecule type" value="Genomic_DNA"/>
</dbReference>
<evidence type="ECO:0000313" key="1">
    <source>
        <dbReference type="EMBL" id="KAG7577725.1"/>
    </source>
</evidence>